<sequence>MKTTLELSEIRWATVYLKIANVKKIFILTISLFVYSFLGFAQKLPQELWHPGYIVLDSEDTLRGNIQYDFESNLVQMTADDRVKTFTSQNILFFSFHCQFFKRVRSVYSIPYNLKGSVKAPIFFEILEEGKITLMAREYVIVENNNRFGNPMYRTRGFGSREILTYDYFLLTDDGKIHMFSEKRKDLYPFFGRFENEMVEYMKEKKLKVDKQGDLVIIMNYYNGLVSSR</sequence>
<dbReference type="EMBL" id="FXAW01000001">
    <property type="protein sequence ID" value="SMG17887.1"/>
    <property type="molecule type" value="Genomic_DNA"/>
</dbReference>
<evidence type="ECO:0000313" key="2">
    <source>
        <dbReference type="EMBL" id="SMG17887.1"/>
    </source>
</evidence>
<feature type="transmembrane region" description="Helical" evidence="1">
    <location>
        <begin position="21"/>
        <end position="41"/>
    </location>
</feature>
<keyword evidence="1" id="KW-0812">Transmembrane</keyword>
<dbReference type="RefSeq" id="WP_085515954.1">
    <property type="nucleotide sequence ID" value="NZ_FXAW01000001.1"/>
</dbReference>
<keyword evidence="3" id="KW-1185">Reference proteome</keyword>
<protein>
    <submittedName>
        <fullName evidence="2">Uncharacterized protein</fullName>
    </submittedName>
</protein>
<reference evidence="3" key="1">
    <citation type="submission" date="2017-04" db="EMBL/GenBank/DDBJ databases">
        <authorList>
            <person name="Varghese N."/>
            <person name="Submissions S."/>
        </authorList>
    </citation>
    <scope>NUCLEOTIDE SEQUENCE [LARGE SCALE GENOMIC DNA]</scope>
    <source>
        <strain evidence="3">DSM 4125</strain>
    </source>
</reference>
<keyword evidence="1" id="KW-0472">Membrane</keyword>
<proteinExistence type="predicted"/>
<name>A0A1X7ISJ8_9BACT</name>
<dbReference type="AlphaFoldDB" id="A0A1X7ISJ8"/>
<dbReference type="Proteomes" id="UP000193804">
    <property type="component" value="Unassembled WGS sequence"/>
</dbReference>
<organism evidence="2 3">
    <name type="scientific">Marivirga sericea</name>
    <dbReference type="NCBI Taxonomy" id="1028"/>
    <lineage>
        <taxon>Bacteria</taxon>
        <taxon>Pseudomonadati</taxon>
        <taxon>Bacteroidota</taxon>
        <taxon>Cytophagia</taxon>
        <taxon>Cytophagales</taxon>
        <taxon>Marivirgaceae</taxon>
        <taxon>Marivirga</taxon>
    </lineage>
</organism>
<dbReference type="STRING" id="1028.SAMN05661096_01005"/>
<accession>A0A1X7ISJ8</accession>
<evidence type="ECO:0000313" key="3">
    <source>
        <dbReference type="Proteomes" id="UP000193804"/>
    </source>
</evidence>
<dbReference type="OrthoDB" id="979024at2"/>
<evidence type="ECO:0000256" key="1">
    <source>
        <dbReference type="SAM" id="Phobius"/>
    </source>
</evidence>
<keyword evidence="1" id="KW-1133">Transmembrane helix</keyword>
<gene>
    <name evidence="2" type="ORF">SAMN05661096_01005</name>
</gene>